<dbReference type="InterPro" id="IPR019080">
    <property type="entry name" value="YqaJ_viral_recombinase"/>
</dbReference>
<dbReference type="EMBL" id="CP147711">
    <property type="protein sequence ID" value="WXC77374.1"/>
    <property type="molecule type" value="Genomic_DNA"/>
</dbReference>
<protein>
    <submittedName>
        <fullName evidence="2">YqaJ viral recombinase family protein</fullName>
    </submittedName>
</protein>
<evidence type="ECO:0000259" key="1">
    <source>
        <dbReference type="Pfam" id="PF09588"/>
    </source>
</evidence>
<dbReference type="InterPro" id="IPR011604">
    <property type="entry name" value="PDDEXK-like_dom_sf"/>
</dbReference>
<organism evidence="2 3">
    <name type="scientific">Bradyrhizobium septentrionale</name>
    <dbReference type="NCBI Taxonomy" id="1404411"/>
    <lineage>
        <taxon>Bacteria</taxon>
        <taxon>Pseudomonadati</taxon>
        <taxon>Pseudomonadota</taxon>
        <taxon>Alphaproteobacteria</taxon>
        <taxon>Hyphomicrobiales</taxon>
        <taxon>Nitrobacteraceae</taxon>
        <taxon>Bradyrhizobium</taxon>
    </lineage>
</organism>
<dbReference type="RefSeq" id="WP_338833465.1">
    <property type="nucleotide sequence ID" value="NZ_CP147711.1"/>
</dbReference>
<dbReference type="Proteomes" id="UP001432046">
    <property type="component" value="Chromosome"/>
</dbReference>
<dbReference type="InterPro" id="IPR011335">
    <property type="entry name" value="Restrct_endonuc-II-like"/>
</dbReference>
<evidence type="ECO:0000313" key="2">
    <source>
        <dbReference type="EMBL" id="WXC77374.1"/>
    </source>
</evidence>
<dbReference type="Pfam" id="PF09588">
    <property type="entry name" value="YqaJ"/>
    <property type="match status" value="1"/>
</dbReference>
<keyword evidence="3" id="KW-1185">Reference proteome</keyword>
<evidence type="ECO:0000313" key="3">
    <source>
        <dbReference type="Proteomes" id="UP001432046"/>
    </source>
</evidence>
<accession>A0ABZ2NT77</accession>
<reference evidence="2" key="2">
    <citation type="submission" date="2024-03" db="EMBL/GenBank/DDBJ databases">
        <authorList>
            <person name="Bromfield E.S.P."/>
            <person name="Cloutier S."/>
        </authorList>
    </citation>
    <scope>NUCLEOTIDE SEQUENCE</scope>
    <source>
        <strain evidence="2">5S5</strain>
    </source>
</reference>
<feature type="domain" description="YqaJ viral recombinase" evidence="1">
    <location>
        <begin position="23"/>
        <end position="147"/>
    </location>
</feature>
<gene>
    <name evidence="2" type="ORF">WDK88_28550</name>
</gene>
<name>A0ABZ2NT77_9BRAD</name>
<proteinExistence type="predicted"/>
<dbReference type="SUPFAM" id="SSF52980">
    <property type="entry name" value="Restriction endonuclease-like"/>
    <property type="match status" value="1"/>
</dbReference>
<dbReference type="Gene3D" id="3.90.320.10">
    <property type="match status" value="1"/>
</dbReference>
<reference evidence="2" key="1">
    <citation type="journal article" date="2021" name="Int. J. Syst. Evol. Microbiol.">
        <title>Bradyrhizobium septentrionale sp. nov. (sv. septentrionale) and Bradyrhizobium quebecense sp. nov. (sv. septentrionale) associated with legumes native to Canada possess rearranged symbiosis genes and numerous insertion sequences.</title>
        <authorList>
            <person name="Bromfield E.S.P."/>
            <person name="Cloutier S."/>
        </authorList>
    </citation>
    <scope>NUCLEOTIDE SEQUENCE</scope>
    <source>
        <strain evidence="2">5S5</strain>
    </source>
</reference>
<sequence>MRAVQTDGVTEPQFQLVKFNPADRRHFIGGSDARVIMGQDAADLARLWREKRGETAPEDLSNNLVVQLGSITEELNRSWYQRHSGHTITDVQKRVRHPVHRWMAATLDGIVEPTGAVFEAKFMLPWAFTEEIAAAKHMAQLQHNMWVIAARSAVLSVITGGGKWVEIKVHADPLYQHLLLTAEKKFWRCVQSGEPPSLFDVEPPRPRLEAIKVVDMSGSNLWAELAATYLRTRAAHGDHELAKAELKTLVPEDAREATGHGVRAKRSKSGAISFDAIEGENADAAVQ</sequence>